<protein>
    <submittedName>
        <fullName evidence="1">Phosphate/phosphite/phosphonate ABC transporter substrate-binding protein</fullName>
    </submittedName>
</protein>
<organism evidence="1 2">
    <name type="scientific">Roseibium aestuarii</name>
    <dbReference type="NCBI Taxonomy" id="2600299"/>
    <lineage>
        <taxon>Bacteria</taxon>
        <taxon>Pseudomonadati</taxon>
        <taxon>Pseudomonadota</taxon>
        <taxon>Alphaproteobacteria</taxon>
        <taxon>Hyphomicrobiales</taxon>
        <taxon>Stappiaceae</taxon>
        <taxon>Roseibium</taxon>
    </lineage>
</organism>
<gene>
    <name evidence="1" type="ORF">ACFSC7_08175</name>
</gene>
<sequence>MRAFPLAALTSLAPAALAEEPGQRFRLGLATGQNPQARDEIEPYRRWLEGAIDRPVDLFLFPDLAHTAEALRRGRIDQARLSVAAHAALQAACDCVVPLVLARPGDGTIGIQSVLLVRPEQVDAGLEGLAGARVGVGPPGALATRAVPLRLLRVAGRTMEEHFAEIVTVSSLSTGEEDVLSGRLDAVTAWRAVAQGGAAVKDPARFAGLAVIWASPTLPVVSHVVRADLAPELRQRLAAALIDLPERDPEAARALEPDFTGGFAPAVPSDFQPLVEMAGQP</sequence>
<comment type="caution">
    <text evidence="1">The sequence shown here is derived from an EMBL/GenBank/DDBJ whole genome shotgun (WGS) entry which is preliminary data.</text>
</comment>
<dbReference type="Gene3D" id="3.40.190.10">
    <property type="entry name" value="Periplasmic binding protein-like II"/>
    <property type="match status" value="2"/>
</dbReference>
<dbReference type="Pfam" id="PF12974">
    <property type="entry name" value="Phosphonate-bd"/>
    <property type="match status" value="1"/>
</dbReference>
<dbReference type="PANTHER" id="PTHR35841:SF1">
    <property type="entry name" value="PHOSPHONATES-BINDING PERIPLASMIC PROTEIN"/>
    <property type="match status" value="1"/>
</dbReference>
<evidence type="ECO:0000313" key="2">
    <source>
        <dbReference type="Proteomes" id="UP001597327"/>
    </source>
</evidence>
<evidence type="ECO:0000313" key="1">
    <source>
        <dbReference type="EMBL" id="MFD1695491.1"/>
    </source>
</evidence>
<reference evidence="2" key="1">
    <citation type="journal article" date="2019" name="Int. J. Syst. Evol. Microbiol.">
        <title>The Global Catalogue of Microorganisms (GCM) 10K type strain sequencing project: providing services to taxonomists for standard genome sequencing and annotation.</title>
        <authorList>
            <consortium name="The Broad Institute Genomics Platform"/>
            <consortium name="The Broad Institute Genome Sequencing Center for Infectious Disease"/>
            <person name="Wu L."/>
            <person name="Ma J."/>
        </authorList>
    </citation>
    <scope>NUCLEOTIDE SEQUENCE [LARGE SCALE GENOMIC DNA]</scope>
    <source>
        <strain evidence="2">JCM 3369</strain>
    </source>
</reference>
<dbReference type="PANTHER" id="PTHR35841">
    <property type="entry name" value="PHOSPHONATES-BINDING PERIPLASMIC PROTEIN"/>
    <property type="match status" value="1"/>
</dbReference>
<dbReference type="SUPFAM" id="SSF53850">
    <property type="entry name" value="Periplasmic binding protein-like II"/>
    <property type="match status" value="1"/>
</dbReference>
<accession>A0ABW4JW98</accession>
<proteinExistence type="predicted"/>
<dbReference type="EMBL" id="JBHUFA010000001">
    <property type="protein sequence ID" value="MFD1695491.1"/>
    <property type="molecule type" value="Genomic_DNA"/>
</dbReference>
<name>A0ABW4JW98_9HYPH</name>
<keyword evidence="2" id="KW-1185">Reference proteome</keyword>
<dbReference type="RefSeq" id="WP_188318750.1">
    <property type="nucleotide sequence ID" value="NZ_JBHUFA010000001.1"/>
</dbReference>
<dbReference type="Proteomes" id="UP001597327">
    <property type="component" value="Unassembled WGS sequence"/>
</dbReference>